<gene>
    <name evidence="3" type="ORF">SCF082_LOCUS3300</name>
</gene>
<sequence length="151" mass="16869">MPNLDQVALLRQEIEGLKLELQEVKSKVGIEVNPDVVKIKMQARQEDEIDITEAESAGLAWSEHSFEDRPEDGSSPRERESMRKGSTQDISLLGANETISMVCFDRKSAWSIPLVVVFSEAFDTITAAVILIFNLIMQSLFISISAKPLNF</sequence>
<reference evidence="3 4" key="1">
    <citation type="submission" date="2024-02" db="EMBL/GenBank/DDBJ databases">
        <authorList>
            <person name="Chen Y."/>
            <person name="Shah S."/>
            <person name="Dougan E. K."/>
            <person name="Thang M."/>
            <person name="Chan C."/>
        </authorList>
    </citation>
    <scope>NUCLEOTIDE SEQUENCE [LARGE SCALE GENOMIC DNA]</scope>
</reference>
<evidence type="ECO:0000313" key="4">
    <source>
        <dbReference type="Proteomes" id="UP001642464"/>
    </source>
</evidence>
<comment type="caution">
    <text evidence="3">The sequence shown here is derived from an EMBL/GenBank/DDBJ whole genome shotgun (WGS) entry which is preliminary data.</text>
</comment>
<dbReference type="EMBL" id="CAXAMM010001670">
    <property type="protein sequence ID" value="CAK8992973.1"/>
    <property type="molecule type" value="Genomic_DNA"/>
</dbReference>
<feature type="compositionally biased region" description="Basic and acidic residues" evidence="1">
    <location>
        <begin position="64"/>
        <end position="83"/>
    </location>
</feature>
<evidence type="ECO:0000256" key="2">
    <source>
        <dbReference type="SAM" id="Phobius"/>
    </source>
</evidence>
<evidence type="ECO:0000313" key="3">
    <source>
        <dbReference type="EMBL" id="CAK8992973.1"/>
    </source>
</evidence>
<keyword evidence="4" id="KW-1185">Reference proteome</keyword>
<feature type="region of interest" description="Disordered" evidence="1">
    <location>
        <begin position="57"/>
        <end position="87"/>
    </location>
</feature>
<evidence type="ECO:0000256" key="1">
    <source>
        <dbReference type="SAM" id="MobiDB-lite"/>
    </source>
</evidence>
<keyword evidence="2" id="KW-0812">Transmembrane</keyword>
<keyword evidence="2" id="KW-0472">Membrane</keyword>
<name>A0ABP0HTF2_9DINO</name>
<organism evidence="3 4">
    <name type="scientific">Durusdinium trenchii</name>
    <dbReference type="NCBI Taxonomy" id="1381693"/>
    <lineage>
        <taxon>Eukaryota</taxon>
        <taxon>Sar</taxon>
        <taxon>Alveolata</taxon>
        <taxon>Dinophyceae</taxon>
        <taxon>Suessiales</taxon>
        <taxon>Symbiodiniaceae</taxon>
        <taxon>Durusdinium</taxon>
    </lineage>
</organism>
<feature type="transmembrane region" description="Helical" evidence="2">
    <location>
        <begin position="110"/>
        <end position="137"/>
    </location>
</feature>
<protein>
    <submittedName>
        <fullName evidence="3">Uncharacterized protein</fullName>
    </submittedName>
</protein>
<accession>A0ABP0HTF2</accession>
<dbReference type="Proteomes" id="UP001642464">
    <property type="component" value="Unassembled WGS sequence"/>
</dbReference>
<keyword evidence="2" id="KW-1133">Transmembrane helix</keyword>
<proteinExistence type="predicted"/>